<evidence type="ECO:0000259" key="5">
    <source>
        <dbReference type="Pfam" id="PF00155"/>
    </source>
</evidence>
<evidence type="ECO:0000313" key="6">
    <source>
        <dbReference type="EMBL" id="KIM64954.1"/>
    </source>
</evidence>
<feature type="compositionally biased region" description="Low complexity" evidence="3">
    <location>
        <begin position="11"/>
        <end position="20"/>
    </location>
</feature>
<sequence>QHDSPRRSSPRRGPLSQLPPLASTASYLSAVHEADVCARIHGITPTSKTPALSVSSSISSSGDTVLNESDDNSGLIYPCSPHIEAGLQHHPLRVWSLHQLELSLSPNITQKPVLEHEVDELPYYILFTTYFNYLILIIFRHLHNFFGKRFAKSYFTHLMPHDLCWFLFCRGYTPLNPDFDLFYTRHLNCRMDNCFSQPVTGVAGCTILTYDQYSKDYNYTQIYLGTKTRSLDISSYNYLGFAQACGGCADTVEESIKRYGVSTYGTRLEGGSSCFVGMGDALISSMGFATNSTFIPILVGKGHLVISSKFNHPSIHVGVRQNGSHVRMFKHNDMKHLEDLLREVISQGQPKTHCLWKKFLVIVEDLYSMEGTMVDLPRIIELKKYKFYLFIDESHWISALGPHGRGVTDHFNISPHSVNILMGTFTKSFGASVSWASLLPSPLKSPFALATPTTNGVSLACMVDSYIHPGMAPSSALSTWLSLPSLQLDGSKAHERICRLAFNSHYLHAGLNKLRFITCSHPFSPIVPLMIFNPGKLGAFSDMMWERSTNSTPLVSSRVRFCVSAACDEVGNVPGLKHGHGERWSVKEIMKRSVEIVHSF</sequence>
<dbReference type="InterPro" id="IPR015424">
    <property type="entry name" value="PyrdxlP-dep_Trfase"/>
</dbReference>
<name>A0A0C3E9B8_9AGAM</name>
<dbReference type="EMBL" id="KN822025">
    <property type="protein sequence ID" value="KIM64954.1"/>
    <property type="molecule type" value="Genomic_DNA"/>
</dbReference>
<feature type="domain" description="Aminotransferase class I/classII large" evidence="5">
    <location>
        <begin position="279"/>
        <end position="569"/>
    </location>
</feature>
<keyword evidence="4" id="KW-0472">Membrane</keyword>
<gene>
    <name evidence="6" type="ORF">SCLCIDRAFT_1212641</name>
</gene>
<dbReference type="GO" id="GO:0046512">
    <property type="term" value="P:sphingosine biosynthetic process"/>
    <property type="evidence" value="ECO:0007669"/>
    <property type="project" value="TreeGrafter"/>
</dbReference>
<protein>
    <recommendedName>
        <fullName evidence="5">Aminotransferase class I/classII large domain-containing protein</fullName>
    </recommendedName>
</protein>
<dbReference type="Proteomes" id="UP000053989">
    <property type="component" value="Unassembled WGS sequence"/>
</dbReference>
<feature type="transmembrane region" description="Helical" evidence="4">
    <location>
        <begin position="121"/>
        <end position="139"/>
    </location>
</feature>
<dbReference type="InterPro" id="IPR050087">
    <property type="entry name" value="AON_synthase_class-II"/>
</dbReference>
<dbReference type="PANTHER" id="PTHR13693">
    <property type="entry name" value="CLASS II AMINOTRANSFERASE/8-AMINO-7-OXONONANOATE SYNTHASE"/>
    <property type="match status" value="1"/>
</dbReference>
<proteinExistence type="predicted"/>
<accession>A0A0C3E9B8</accession>
<keyword evidence="2" id="KW-0808">Transferase</keyword>
<dbReference type="GO" id="GO:0017059">
    <property type="term" value="C:serine palmitoyltransferase complex"/>
    <property type="evidence" value="ECO:0007669"/>
    <property type="project" value="TreeGrafter"/>
</dbReference>
<dbReference type="InterPro" id="IPR004839">
    <property type="entry name" value="Aminotransferase_I/II_large"/>
</dbReference>
<dbReference type="GO" id="GO:0030170">
    <property type="term" value="F:pyridoxal phosphate binding"/>
    <property type="evidence" value="ECO:0007669"/>
    <property type="project" value="InterPro"/>
</dbReference>
<reference evidence="6 7" key="1">
    <citation type="submission" date="2014-04" db="EMBL/GenBank/DDBJ databases">
        <authorList>
            <consortium name="DOE Joint Genome Institute"/>
            <person name="Kuo A."/>
            <person name="Kohler A."/>
            <person name="Nagy L.G."/>
            <person name="Floudas D."/>
            <person name="Copeland A."/>
            <person name="Barry K.W."/>
            <person name="Cichocki N."/>
            <person name="Veneault-Fourrey C."/>
            <person name="LaButti K."/>
            <person name="Lindquist E.A."/>
            <person name="Lipzen A."/>
            <person name="Lundell T."/>
            <person name="Morin E."/>
            <person name="Murat C."/>
            <person name="Sun H."/>
            <person name="Tunlid A."/>
            <person name="Henrissat B."/>
            <person name="Grigoriev I.V."/>
            <person name="Hibbett D.S."/>
            <person name="Martin F."/>
            <person name="Nordberg H.P."/>
            <person name="Cantor M.N."/>
            <person name="Hua S.X."/>
        </authorList>
    </citation>
    <scope>NUCLEOTIDE SEQUENCE [LARGE SCALE GENOMIC DNA]</scope>
    <source>
        <strain evidence="6 7">Foug A</strain>
    </source>
</reference>
<dbReference type="STRING" id="1036808.A0A0C3E9B8"/>
<dbReference type="InParanoid" id="A0A0C3E9B8"/>
<evidence type="ECO:0000256" key="4">
    <source>
        <dbReference type="SAM" id="Phobius"/>
    </source>
</evidence>
<feature type="non-terminal residue" evidence="6">
    <location>
        <position position="1"/>
    </location>
</feature>
<dbReference type="GO" id="GO:0004758">
    <property type="term" value="F:serine C-palmitoyltransferase activity"/>
    <property type="evidence" value="ECO:0007669"/>
    <property type="project" value="TreeGrafter"/>
</dbReference>
<feature type="region of interest" description="Disordered" evidence="3">
    <location>
        <begin position="1"/>
        <end position="20"/>
    </location>
</feature>
<comment type="cofactor">
    <cofactor evidence="1">
        <name>pyridoxal 5'-phosphate</name>
        <dbReference type="ChEBI" id="CHEBI:597326"/>
    </cofactor>
</comment>
<dbReference type="OrthoDB" id="65434at2759"/>
<evidence type="ECO:0000256" key="2">
    <source>
        <dbReference type="ARBA" id="ARBA00022679"/>
    </source>
</evidence>
<dbReference type="PANTHER" id="PTHR13693:SF3">
    <property type="entry name" value="LD36009P"/>
    <property type="match status" value="1"/>
</dbReference>
<keyword evidence="4" id="KW-0812">Transmembrane</keyword>
<dbReference type="HOGENOM" id="CLU_015846_7_2_1"/>
<dbReference type="InterPro" id="IPR015421">
    <property type="entry name" value="PyrdxlP-dep_Trfase_major"/>
</dbReference>
<evidence type="ECO:0000256" key="3">
    <source>
        <dbReference type="SAM" id="MobiDB-lite"/>
    </source>
</evidence>
<dbReference type="Pfam" id="PF00155">
    <property type="entry name" value="Aminotran_1_2"/>
    <property type="match status" value="1"/>
</dbReference>
<evidence type="ECO:0000313" key="7">
    <source>
        <dbReference type="Proteomes" id="UP000053989"/>
    </source>
</evidence>
<evidence type="ECO:0000256" key="1">
    <source>
        <dbReference type="ARBA" id="ARBA00001933"/>
    </source>
</evidence>
<dbReference type="AlphaFoldDB" id="A0A0C3E9B8"/>
<dbReference type="GO" id="GO:0016020">
    <property type="term" value="C:membrane"/>
    <property type="evidence" value="ECO:0007669"/>
    <property type="project" value="GOC"/>
</dbReference>
<keyword evidence="4" id="KW-1133">Transmembrane helix</keyword>
<keyword evidence="7" id="KW-1185">Reference proteome</keyword>
<organism evidence="6 7">
    <name type="scientific">Scleroderma citrinum Foug A</name>
    <dbReference type="NCBI Taxonomy" id="1036808"/>
    <lineage>
        <taxon>Eukaryota</taxon>
        <taxon>Fungi</taxon>
        <taxon>Dikarya</taxon>
        <taxon>Basidiomycota</taxon>
        <taxon>Agaricomycotina</taxon>
        <taxon>Agaricomycetes</taxon>
        <taxon>Agaricomycetidae</taxon>
        <taxon>Boletales</taxon>
        <taxon>Sclerodermatineae</taxon>
        <taxon>Sclerodermataceae</taxon>
        <taxon>Scleroderma</taxon>
    </lineage>
</organism>
<dbReference type="FunCoup" id="A0A0C3E9B8">
    <property type="interactions" value="170"/>
</dbReference>
<reference evidence="7" key="2">
    <citation type="submission" date="2015-01" db="EMBL/GenBank/DDBJ databases">
        <title>Evolutionary Origins and Diversification of the Mycorrhizal Mutualists.</title>
        <authorList>
            <consortium name="DOE Joint Genome Institute"/>
            <consortium name="Mycorrhizal Genomics Consortium"/>
            <person name="Kohler A."/>
            <person name="Kuo A."/>
            <person name="Nagy L.G."/>
            <person name="Floudas D."/>
            <person name="Copeland A."/>
            <person name="Barry K.W."/>
            <person name="Cichocki N."/>
            <person name="Veneault-Fourrey C."/>
            <person name="LaButti K."/>
            <person name="Lindquist E.A."/>
            <person name="Lipzen A."/>
            <person name="Lundell T."/>
            <person name="Morin E."/>
            <person name="Murat C."/>
            <person name="Riley R."/>
            <person name="Ohm R."/>
            <person name="Sun H."/>
            <person name="Tunlid A."/>
            <person name="Henrissat B."/>
            <person name="Grigoriev I.V."/>
            <person name="Hibbett D.S."/>
            <person name="Martin F."/>
        </authorList>
    </citation>
    <scope>NUCLEOTIDE SEQUENCE [LARGE SCALE GENOMIC DNA]</scope>
    <source>
        <strain evidence="7">Foug A</strain>
    </source>
</reference>
<dbReference type="SUPFAM" id="SSF53383">
    <property type="entry name" value="PLP-dependent transferases"/>
    <property type="match status" value="1"/>
</dbReference>
<dbReference type="InterPro" id="IPR015422">
    <property type="entry name" value="PyrdxlP-dep_Trfase_small"/>
</dbReference>
<dbReference type="Gene3D" id="3.40.640.10">
    <property type="entry name" value="Type I PLP-dependent aspartate aminotransferase-like (Major domain)"/>
    <property type="match status" value="1"/>
</dbReference>
<dbReference type="GO" id="GO:0046513">
    <property type="term" value="P:ceramide biosynthetic process"/>
    <property type="evidence" value="ECO:0007669"/>
    <property type="project" value="TreeGrafter"/>
</dbReference>
<dbReference type="Gene3D" id="3.90.1150.10">
    <property type="entry name" value="Aspartate Aminotransferase, domain 1"/>
    <property type="match status" value="1"/>
</dbReference>